<feature type="non-terminal residue" evidence="1">
    <location>
        <position position="241"/>
    </location>
</feature>
<evidence type="ECO:0000313" key="1">
    <source>
        <dbReference type="EMBL" id="KAG5453864.1"/>
    </source>
</evidence>
<dbReference type="AlphaFoldDB" id="A0A8T1MWS2"/>
<dbReference type="Proteomes" id="UP000286415">
    <property type="component" value="Unassembled WGS sequence"/>
</dbReference>
<name>A0A8T1MWS2_CLOSI</name>
<reference evidence="1 2" key="1">
    <citation type="journal article" date="2018" name="Biotechnol. Adv.">
        <title>Improved genomic resources and new bioinformatic workflow for the carcinogenic parasite Clonorchis sinensis: Biotechnological implications.</title>
        <authorList>
            <person name="Wang D."/>
            <person name="Korhonen P.K."/>
            <person name="Gasser R.B."/>
            <person name="Young N.D."/>
        </authorList>
    </citation>
    <scope>NUCLEOTIDE SEQUENCE [LARGE SCALE GENOMIC DNA]</scope>
    <source>
        <strain evidence="1">Cs-k2</strain>
    </source>
</reference>
<protein>
    <submittedName>
        <fullName evidence="1">Uncharacterized protein</fullName>
    </submittedName>
</protein>
<keyword evidence="2" id="KW-1185">Reference proteome</keyword>
<accession>A0A8T1MWS2</accession>
<reference evidence="1 2" key="2">
    <citation type="journal article" date="2021" name="Genomics">
        <title>High-quality reference genome for Clonorchis sinensis.</title>
        <authorList>
            <person name="Young N.D."/>
            <person name="Stroehlein A.J."/>
            <person name="Kinkar L."/>
            <person name="Wang T."/>
            <person name="Sohn W.M."/>
            <person name="Chang B.C.H."/>
            <person name="Kaur P."/>
            <person name="Weisz D."/>
            <person name="Dudchenko O."/>
            <person name="Aiden E.L."/>
            <person name="Korhonen P.K."/>
            <person name="Gasser R.B."/>
        </authorList>
    </citation>
    <scope>NUCLEOTIDE SEQUENCE [LARGE SCALE GENOMIC DNA]</scope>
    <source>
        <strain evidence="1">Cs-k2</strain>
    </source>
</reference>
<organism evidence="1 2">
    <name type="scientific">Clonorchis sinensis</name>
    <name type="common">Chinese liver fluke</name>
    <dbReference type="NCBI Taxonomy" id="79923"/>
    <lineage>
        <taxon>Eukaryota</taxon>
        <taxon>Metazoa</taxon>
        <taxon>Spiralia</taxon>
        <taxon>Lophotrochozoa</taxon>
        <taxon>Platyhelminthes</taxon>
        <taxon>Trematoda</taxon>
        <taxon>Digenea</taxon>
        <taxon>Opisthorchiida</taxon>
        <taxon>Opisthorchiata</taxon>
        <taxon>Opisthorchiidae</taxon>
        <taxon>Clonorchis</taxon>
    </lineage>
</organism>
<feature type="non-terminal residue" evidence="1">
    <location>
        <position position="1"/>
    </location>
</feature>
<gene>
    <name evidence="1" type="ORF">CSKR_201859</name>
</gene>
<proteinExistence type="predicted"/>
<comment type="caution">
    <text evidence="1">The sequence shown here is derived from an EMBL/GenBank/DDBJ whole genome shotgun (WGS) entry which is preliminary data.</text>
</comment>
<evidence type="ECO:0000313" key="2">
    <source>
        <dbReference type="Proteomes" id="UP000286415"/>
    </source>
</evidence>
<dbReference type="EMBL" id="NIRI02000010">
    <property type="protein sequence ID" value="KAG5453864.1"/>
    <property type="molecule type" value="Genomic_DNA"/>
</dbReference>
<sequence length="241" mass="26624">YSQQRQVAAYVPQWTGYYYVPYGYGERPILQAGTTVQAGTTEAAAATTLVTTGIFDNSIALRQDREDTAVNSVRCNNGHLSGPWQADLQLLIQYPHSDSFESLMCLPGPFQFPISSGQVVQCVSDCFETFDKPAAHNWELERTVSFLDYAIFRHPLNLLADFLQQLDSLEAVAFANCNWAQSAGSTSWTNWSYGNCWRDATLSSGKARSRNSCSLEENTFGSHPGSILAVFNCLTACWPSA</sequence>